<evidence type="ECO:0000256" key="13">
    <source>
        <dbReference type="ARBA" id="ARBA00022840"/>
    </source>
</evidence>
<evidence type="ECO:0000256" key="14">
    <source>
        <dbReference type="ARBA" id="ARBA00022844"/>
    </source>
</evidence>
<keyword evidence="16" id="KW-0506">mRNA capping</keyword>
<evidence type="ECO:0000256" key="26">
    <source>
        <dbReference type="ARBA" id="ARBA00048548"/>
    </source>
</evidence>
<evidence type="ECO:0000256" key="4">
    <source>
        <dbReference type="ARBA" id="ARBA00012582"/>
    </source>
</evidence>
<comment type="catalytic activity">
    <reaction evidence="24">
        <text>a 5'-end (5'-triphosphoguanosine)-adenylyl-adenylyl-cytidylyl-adenosine in mRNA + S-adenosyl-L-methionine = a 5'-end (5'-triphosphoguanosine)-(2'-O-methyladenylyl)-adenylyl-cytidylyl-adenosine in mRNA + S-adenosyl-L-homocysteine + H(+)</text>
        <dbReference type="Rhea" id="RHEA:65380"/>
        <dbReference type="Rhea" id="RHEA-COMP:16797"/>
        <dbReference type="Rhea" id="RHEA-COMP:16801"/>
        <dbReference type="ChEBI" id="CHEBI:15378"/>
        <dbReference type="ChEBI" id="CHEBI:57856"/>
        <dbReference type="ChEBI" id="CHEBI:59789"/>
        <dbReference type="ChEBI" id="CHEBI:156482"/>
        <dbReference type="ChEBI" id="CHEBI:156484"/>
    </reaction>
</comment>
<evidence type="ECO:0000256" key="27">
    <source>
        <dbReference type="SAM" id="Phobius"/>
    </source>
</evidence>
<dbReference type="Proteomes" id="UP001156781">
    <property type="component" value="Genome"/>
</dbReference>
<keyword evidence="5 30" id="KW-0696">RNA-directed RNA polymerase</keyword>
<comment type="subcellular location">
    <subcellularLocation>
        <location evidence="1">Host cytoplasm</location>
    </subcellularLocation>
    <subcellularLocation>
        <location evidence="2">Virion</location>
    </subcellularLocation>
</comment>
<sequence length="2041" mass="232448">MSLGSKMSERSWGGSHGSEGAWDDVVLGDMHLNSAINLDLFKHYYGSNPPEYRVKENRRLIAELGTLDINFPKGYKRIIGFQRLFCDMFQEDDSVRDMDSKMTIMIMKIITESLKNYSMNIPLSKVSDLQIIEGCKVPRVLHDRFKAILLCIYARSEWIRSGEIEVKFGATMWNRMIRMTIKSEHNEYIFTMGKEAVEIRSKREKRVYVADFSSMLLLLDVSGQRICAHLCSKLGNLVGVPGSLSQQTLSKLCTLGDTLIDKCGNRAYELLGMFEALCVGSLLKENQDEITDGEEFLGNCMTELKELVDEFEDKRFVNVMMAGMISELSSMEARHLSNAFCLYRIWGHPTVDIKKGMTKVYELGTKKKDIPPLIGKIALCQFRKMFMSTYLKKHGTYPPHSGVLKGYVGRCIEEKVPIRVDHPGYNVRDFEEIILGEAYRIPETYDMCHILNDKAVSPTLSELRESIRSGKGTNCGAKRRGILRWMEGESMNCREFLLGISEQGLPDEDLLIGMYEKEREIKVAARMYSLMTEKMRYYFVLTEGLIADHILPHFPQITMKDSLNVLLKKMWESGGQRSIGTKDVNINIDFSKWNTNMRDAPTRPVFSEMDRIFGLPGMISRTHEFFERSLIYSASGKYLPRVVDEEILIEPPMCYKGHVGGFEGLRQKGWTVYTVCLLAYLSEQQRVGMNLMGQGDNQIIRLKMPVSYWSSLRLSEHLQIKEARIVMNKFVSAMDTMFAGAGLPIKVRETWKSSRLFMYGKVMLLDGRQLPQWYKKTLRSYALSNEGTLTISGVIGTIATNMCAAGGGSETPCLMYLFFLILAEWSLSFMFAYHPFTRSSIKDGDILEFNIVEGRRRSYKSTKRVNSLWLKALLVLVPTAVGGSVTIPLTGFIMRGFPDKASEGYAWLKFLGSTASPLRRFLLSFYSFMPNDTIEADMLVQSPFSINHKRPPTPGLQTRENIREWMLTTPRFQQNRFIKGMKELLDGFDKKSICRELLTPVIFPLITHEVYETFGQVYCEGICDRVESTRTIRTMHLNREDREPIICKLMEDESSYIGYMWWRAGIPGEMRHECATKQAREARNVGWGVRVMGVTTPHPLEVLFQRVCTPTKECKWSDDHILSKLVDEGQFPPFLGSKIKTKVYSLQDEEARREPLIKTGARLARQFNWIDMGPNMRSLVMKNVKALCNVSVFDKFVDDDPTSNLYTGSVMHRFTPASVSEGCFINYAPQVGHRVFMSSDTLPSLSRGDQNKTFHFQAMYCFLQYTVSNSEEEGSYHHHVGCSDCVVPVEDAFDDIPDRTPHIDKAQEGKYTDIIRTTLGYISEKPRTVVLSTREPPAGIYIDNPDDDVRALYAGMLESICWRSAAELLAKTKDTYTSVGTEDLQGWPRIYAYKLSRKQIIAKTSVFIMFQVSSIIRESPSLSNLERIRRRAIDMVSSVGVDGFSGIASLCLGRDCPDFDDEEVTIIEGFSYPETVRTCLSSVKASILLTIGKLMTLRSFLHRRCIYPTENMGPRDFFGIISCKCTLMHGCTVIQDAWETDREMSMQFSDIKCSHGCLIKMLRKNLLINMTMDRAMKYLPVLGTKTMKTCKTRSNPPPLHVKEKLVFDRVLYSDVAQIHMDYNLSDIDMSSDRLIQYPTSSVYKWCDILSYESFVDHIVVLGDGTGGTSMVAAYLFSESNIYPMALLESKNLIPQDTDSMAPPMSRHYPNVKLSMLIDLPDDIRKKNFATRLTERVNKMNGKVRIVSDIEGSGGMLSTIFSALSALPEGTELIIKTYVADLCSEYSCLRRISKLELLVSPLGNLRYGEIFLKITLGSFDYKLRGKEVRRALTSVLDKVREIDYDNKISTMSQIEKVFSHASNTSINICIMRVAGWGGAFPKKVLTEENMKMIGYVYQYINTHYHFASTRYRPGDGRTITPMRSENLTKLMSSFLLGVFGEMETILEEISKMCLIGDSKGLRGREYFKVRMILGSTKREITPEEIKVGRIIRNYRVRECGFKVEHGPIGLPFESGSLSKIKTWGYKVPISVNPGWIEEYLQI</sequence>
<feature type="transmembrane region" description="Helical" evidence="27">
    <location>
        <begin position="868"/>
        <end position="894"/>
    </location>
</feature>
<keyword evidence="11" id="KW-0547">Nucleotide-binding</keyword>
<evidence type="ECO:0000256" key="5">
    <source>
        <dbReference type="ARBA" id="ARBA00022484"/>
    </source>
</evidence>
<dbReference type="EC" id="2.7.7.88" evidence="4"/>
<organism evidence="30 31">
    <name type="scientific">Xinjiang varicosavirus</name>
    <dbReference type="NCBI Taxonomy" id="3071319"/>
    <lineage>
        <taxon>Viruses</taxon>
        <taxon>Riboviria</taxon>
        <taxon>Orthornavirae</taxon>
        <taxon>Negarnaviricota</taxon>
        <taxon>Haploviricotina</taxon>
        <taxon>Monjiviricetes</taxon>
        <taxon>Mononegavirales</taxon>
        <taxon>Rhabdoviridae</taxon>
        <taxon>Betarhabdovirinae</taxon>
        <taxon>Varicosavirus</taxon>
        <taxon>Varicosavirus xinjiangense</taxon>
    </lineage>
</organism>
<name>A0AAJ4TXQ3_9RHAB</name>
<keyword evidence="18" id="KW-0511">Multifunctional enzyme</keyword>
<feature type="domain" description="RdRp catalytic" evidence="28">
    <location>
        <begin position="582"/>
        <end position="767"/>
    </location>
</feature>
<evidence type="ECO:0000256" key="10">
    <source>
        <dbReference type="ARBA" id="ARBA00022695"/>
    </source>
</evidence>
<comment type="catalytic activity">
    <reaction evidence="26">
        <text>GTP + H2O = GDP + phosphate + H(+)</text>
        <dbReference type="Rhea" id="RHEA:19669"/>
        <dbReference type="ChEBI" id="CHEBI:15377"/>
        <dbReference type="ChEBI" id="CHEBI:15378"/>
        <dbReference type="ChEBI" id="CHEBI:37565"/>
        <dbReference type="ChEBI" id="CHEBI:43474"/>
        <dbReference type="ChEBI" id="CHEBI:58189"/>
    </reaction>
</comment>
<proteinExistence type="predicted"/>
<evidence type="ECO:0000256" key="18">
    <source>
        <dbReference type="ARBA" id="ARBA00023268"/>
    </source>
</evidence>
<keyword evidence="27" id="KW-0812">Transmembrane</keyword>
<evidence type="ECO:0000259" key="29">
    <source>
        <dbReference type="PROSITE" id="PS51590"/>
    </source>
</evidence>
<evidence type="ECO:0000256" key="12">
    <source>
        <dbReference type="ARBA" id="ARBA00022801"/>
    </source>
</evidence>
<dbReference type="EC" id="2.1.1.375" evidence="21"/>
<dbReference type="EMBL" id="MW897032">
    <property type="protein sequence ID" value="QYF49869.1"/>
    <property type="molecule type" value="Viral_cRNA"/>
</dbReference>
<keyword evidence="31" id="KW-1185">Reference proteome</keyword>
<evidence type="ECO:0000256" key="20">
    <source>
        <dbReference type="ARBA" id="ARBA00024499"/>
    </source>
</evidence>
<dbReference type="GO" id="GO:0005524">
    <property type="term" value="F:ATP binding"/>
    <property type="evidence" value="ECO:0007669"/>
    <property type="project" value="UniProtKB-KW"/>
</dbReference>
<keyword evidence="13" id="KW-0067">ATP-binding</keyword>
<keyword evidence="10" id="KW-0548">Nucleotidyltransferase</keyword>
<keyword evidence="14" id="KW-0946">Virion</keyword>
<keyword evidence="27" id="KW-1133">Transmembrane helix</keyword>
<evidence type="ECO:0000313" key="31">
    <source>
        <dbReference type="Proteomes" id="UP001156781"/>
    </source>
</evidence>
<evidence type="ECO:0000256" key="19">
    <source>
        <dbReference type="ARBA" id="ARBA00024494"/>
    </source>
</evidence>
<dbReference type="PROSITE" id="PS50526">
    <property type="entry name" value="RDRP_SSRNA_NEG_NONSEG"/>
    <property type="match status" value="1"/>
</dbReference>
<evidence type="ECO:0000256" key="3">
    <source>
        <dbReference type="ARBA" id="ARBA00012494"/>
    </source>
</evidence>
<dbReference type="InterPro" id="IPR039736">
    <property type="entry name" value="L_poly_C"/>
</dbReference>
<evidence type="ECO:0000256" key="24">
    <source>
        <dbReference type="ARBA" id="ARBA00047332"/>
    </source>
</evidence>
<dbReference type="GO" id="GO:0004482">
    <property type="term" value="F:mRNA 5'-cap (guanine-N7-)-methyltransferase activity"/>
    <property type="evidence" value="ECO:0007669"/>
    <property type="project" value="InterPro"/>
</dbReference>
<evidence type="ECO:0000256" key="11">
    <source>
        <dbReference type="ARBA" id="ARBA00022741"/>
    </source>
</evidence>
<evidence type="ECO:0000256" key="17">
    <source>
        <dbReference type="ARBA" id="ARBA00023200"/>
    </source>
</evidence>
<dbReference type="GO" id="GO:0030430">
    <property type="term" value="C:host cell cytoplasm"/>
    <property type="evidence" value="ECO:0007669"/>
    <property type="project" value="UniProtKB-SubCell"/>
</dbReference>
<evidence type="ECO:0000256" key="8">
    <source>
        <dbReference type="ARBA" id="ARBA00022679"/>
    </source>
</evidence>
<dbReference type="InterPro" id="IPR025786">
    <property type="entry name" value="Mononega_L_MeTrfase"/>
</dbReference>
<reference evidence="30" key="1">
    <citation type="submission" date="2021-03" db="EMBL/GenBank/DDBJ databases">
        <authorList>
            <person name="Chen Y.-M."/>
            <person name="Zhang Y.-Z."/>
        </authorList>
    </citation>
    <scope>NUCLEOTIDE SEQUENCE</scope>
    <source>
        <strain evidence="30">237-k141_63393</strain>
    </source>
</reference>
<reference evidence="30" key="2">
    <citation type="journal article" date="2022" name="Nat. Microbiol.">
        <title>RNA viromes from terrestrial sites across China expand environmental viral diversity.</title>
        <authorList>
            <person name="Chiapello M."/>
            <person name="Rodriguez-Romero J."/>
            <person name="Ayllon M.A."/>
            <person name="Turina M."/>
        </authorList>
    </citation>
    <scope>NUCLEOTIDE SEQUENCE</scope>
    <source>
        <strain evidence="30">237-k141_63393</strain>
    </source>
</reference>
<evidence type="ECO:0000256" key="22">
    <source>
        <dbReference type="ARBA" id="ARBA00030436"/>
    </source>
</evidence>
<evidence type="ECO:0000256" key="21">
    <source>
        <dbReference type="ARBA" id="ARBA00026099"/>
    </source>
</evidence>
<keyword evidence="15" id="KW-0693">Viral RNA replication</keyword>
<evidence type="ECO:0000256" key="6">
    <source>
        <dbReference type="ARBA" id="ARBA00022603"/>
    </source>
</evidence>
<protein>
    <recommendedName>
        <fullName evidence="23">Replicase</fullName>
        <ecNumber evidence="21">2.1.1.375</ecNumber>
        <ecNumber evidence="3">2.7.7.48</ecNumber>
        <ecNumber evidence="4">2.7.7.88</ecNumber>
    </recommendedName>
    <alternativeName>
        <fullName evidence="22">Transcriptase</fullName>
    </alternativeName>
</protein>
<evidence type="ECO:0000256" key="16">
    <source>
        <dbReference type="ARBA" id="ARBA00023042"/>
    </source>
</evidence>
<evidence type="ECO:0000256" key="23">
    <source>
        <dbReference type="ARBA" id="ARBA00031012"/>
    </source>
</evidence>
<evidence type="ECO:0000256" key="9">
    <source>
        <dbReference type="ARBA" id="ARBA00022691"/>
    </source>
</evidence>
<evidence type="ECO:0000259" key="28">
    <source>
        <dbReference type="PROSITE" id="PS50526"/>
    </source>
</evidence>
<comment type="catalytic activity">
    <reaction evidence="19">
        <text>a 5'-end triphospho-adenylyl-adenylyl-cytidylyl-adenosine in mRNA + GDP + H(+) = a 5'-end (5'-triphosphoguanosine)-adenylyl-adenylyl-cytidylyl-adenosine in mRNA + diphosphate</text>
        <dbReference type="Rhea" id="RHEA:65436"/>
        <dbReference type="Rhea" id="RHEA-COMP:16797"/>
        <dbReference type="Rhea" id="RHEA-COMP:16799"/>
        <dbReference type="ChEBI" id="CHEBI:15378"/>
        <dbReference type="ChEBI" id="CHEBI:33019"/>
        <dbReference type="ChEBI" id="CHEBI:58189"/>
        <dbReference type="ChEBI" id="CHEBI:156484"/>
        <dbReference type="ChEBI" id="CHEBI:156503"/>
        <dbReference type="EC" id="2.7.7.88"/>
    </reaction>
</comment>
<keyword evidence="8" id="KW-0808">Transferase</keyword>
<dbReference type="InterPro" id="IPR026890">
    <property type="entry name" value="Mononeg_mRNAcap"/>
</dbReference>
<keyword evidence="7" id="KW-0507">mRNA processing</keyword>
<feature type="transmembrane region" description="Helical" evidence="27">
    <location>
        <begin position="814"/>
        <end position="833"/>
    </location>
</feature>
<dbReference type="Pfam" id="PF14318">
    <property type="entry name" value="Mononeg_mRNAcap"/>
    <property type="match status" value="1"/>
</dbReference>
<evidence type="ECO:0000256" key="15">
    <source>
        <dbReference type="ARBA" id="ARBA00022953"/>
    </source>
</evidence>
<keyword evidence="9" id="KW-0949">S-adenosyl-L-methionine</keyword>
<dbReference type="GO" id="GO:0003968">
    <property type="term" value="F:RNA-directed RNA polymerase activity"/>
    <property type="evidence" value="ECO:0007669"/>
    <property type="project" value="UniProtKB-KW"/>
</dbReference>
<dbReference type="NCBIfam" id="TIGR04198">
    <property type="entry name" value="paramyx_RNAcap"/>
    <property type="match status" value="1"/>
</dbReference>
<evidence type="ECO:0000256" key="7">
    <source>
        <dbReference type="ARBA" id="ARBA00022664"/>
    </source>
</evidence>
<evidence type="ECO:0000256" key="1">
    <source>
        <dbReference type="ARBA" id="ARBA00004192"/>
    </source>
</evidence>
<accession>A0AAJ4TXQ3</accession>
<dbReference type="EC" id="2.7.7.48" evidence="3"/>
<dbReference type="GO" id="GO:0016787">
    <property type="term" value="F:hydrolase activity"/>
    <property type="evidence" value="ECO:0007669"/>
    <property type="project" value="UniProtKB-KW"/>
</dbReference>
<keyword evidence="12" id="KW-0378">Hydrolase</keyword>
<dbReference type="Pfam" id="PF00946">
    <property type="entry name" value="Mononeg_RNA_pol"/>
    <property type="match status" value="1"/>
</dbReference>
<comment type="catalytic activity">
    <reaction evidence="20">
        <text>a 5'-end (5'-triphosphoguanosine)-(2'-O-methyladenylyl)-adenylyl-cytidylyl-adenosine in mRNA + S-adenosyl-L-methionine = a 5'-end (N(7)-methyl 5'-triphosphoguanosine)-(2'-O-methyladenylyl)-adenylyl-cytidylyl-adenosine in mRNA + S-adenosyl-L-homocysteine</text>
        <dbReference type="Rhea" id="RHEA:65440"/>
        <dbReference type="Rhea" id="RHEA-COMP:16798"/>
        <dbReference type="Rhea" id="RHEA-COMP:16801"/>
        <dbReference type="ChEBI" id="CHEBI:57856"/>
        <dbReference type="ChEBI" id="CHEBI:59789"/>
        <dbReference type="ChEBI" id="CHEBI:156482"/>
        <dbReference type="ChEBI" id="CHEBI:156483"/>
    </reaction>
</comment>
<keyword evidence="17" id="KW-1035">Host cytoplasm</keyword>
<comment type="catalytic activity">
    <reaction evidence="25">
        <text>a 5'-end (5'-triphosphoguanosine)-adenylyl-adenylyl-cytidylyl-adenosine in mRNA + 2 S-adenosyl-L-methionine = a 5'-end (N(7)-methyl 5'-triphosphoguanosine)-(2'-O-methyladenylyl)-adenylyl-cytidylyl-adenosine in mRNA + 2 S-adenosyl-L-homocysteine + H(+)</text>
        <dbReference type="Rhea" id="RHEA:65376"/>
        <dbReference type="Rhea" id="RHEA-COMP:16797"/>
        <dbReference type="Rhea" id="RHEA-COMP:16798"/>
        <dbReference type="ChEBI" id="CHEBI:15378"/>
        <dbReference type="ChEBI" id="CHEBI:57856"/>
        <dbReference type="ChEBI" id="CHEBI:59789"/>
        <dbReference type="ChEBI" id="CHEBI:156483"/>
        <dbReference type="ChEBI" id="CHEBI:156484"/>
        <dbReference type="EC" id="2.1.1.375"/>
    </reaction>
</comment>
<dbReference type="InterPro" id="IPR014023">
    <property type="entry name" value="Mononeg_RNA_pol_cat"/>
</dbReference>
<evidence type="ECO:0000256" key="25">
    <source>
        <dbReference type="ARBA" id="ARBA00047370"/>
    </source>
</evidence>
<feature type="domain" description="Mononegavirus-type SAM-dependent 2'-O-MTase" evidence="29">
    <location>
        <begin position="1633"/>
        <end position="1812"/>
    </location>
</feature>
<evidence type="ECO:0000256" key="2">
    <source>
        <dbReference type="ARBA" id="ARBA00004328"/>
    </source>
</evidence>
<keyword evidence="6" id="KW-0489">Methyltransferase</keyword>
<evidence type="ECO:0000313" key="30">
    <source>
        <dbReference type="EMBL" id="QYF49869.1"/>
    </source>
</evidence>
<dbReference type="GO" id="GO:0044423">
    <property type="term" value="C:virion component"/>
    <property type="evidence" value="ECO:0007669"/>
    <property type="project" value="UniProtKB-KW"/>
</dbReference>
<dbReference type="PROSITE" id="PS51590">
    <property type="entry name" value="SAM_MT_MNV_L"/>
    <property type="match status" value="1"/>
</dbReference>
<keyword evidence="27" id="KW-0472">Membrane</keyword>